<accession>A0A2M7AXX1</accession>
<gene>
    <name evidence="2" type="ORF">COS76_00590</name>
</gene>
<dbReference type="EMBL" id="PEVY01000011">
    <property type="protein sequence ID" value="PIU75478.1"/>
    <property type="molecule type" value="Genomic_DNA"/>
</dbReference>
<dbReference type="AlphaFoldDB" id="A0A2M7AXX1"/>
<dbReference type="PANTHER" id="PTHR42692:SF2">
    <property type="entry name" value="IG HYPOTHETICAL 16995"/>
    <property type="match status" value="1"/>
</dbReference>
<proteinExistence type="predicted"/>
<evidence type="ECO:0000313" key="3">
    <source>
        <dbReference type="Proteomes" id="UP000228775"/>
    </source>
</evidence>
<reference evidence="3" key="1">
    <citation type="submission" date="2017-09" db="EMBL/GenBank/DDBJ databases">
        <title>Depth-based differentiation of microbial function through sediment-hosted aquifers and enrichment of novel symbionts in the deep terrestrial subsurface.</title>
        <authorList>
            <person name="Probst A.J."/>
            <person name="Ladd B."/>
            <person name="Jarett J.K."/>
            <person name="Geller-Mcgrath D.E."/>
            <person name="Sieber C.M.K."/>
            <person name="Emerson J.B."/>
            <person name="Anantharaman K."/>
            <person name="Thomas B.C."/>
            <person name="Malmstrom R."/>
            <person name="Stieglmeier M."/>
            <person name="Klingl A."/>
            <person name="Woyke T."/>
            <person name="Ryan C.M."/>
            <person name="Banfield J.F."/>
        </authorList>
    </citation>
    <scope>NUCLEOTIDE SEQUENCE [LARGE SCALE GENOMIC DNA]</scope>
</reference>
<feature type="domain" description="NTP pyrophosphohydrolase MazG-like" evidence="1">
    <location>
        <begin position="25"/>
        <end position="85"/>
    </location>
</feature>
<dbReference type="InterPro" id="IPR011411">
    <property type="entry name" value="MazG-related_YvdC"/>
</dbReference>
<sequence length="103" mass="11800">MNLKEIQQFVKKVAEKFPETENALDILARLTEEAGEVASEIRKIEKKGSKVRFELTSNKEKLADELVDVLNVIASIANLYDLDIEAESDRRNMHIKKVLEIED</sequence>
<organism evidence="2 3">
    <name type="scientific">Candidatus Portnoybacteria bacterium CG06_land_8_20_14_3_00_39_12</name>
    <dbReference type="NCBI Taxonomy" id="1974809"/>
    <lineage>
        <taxon>Bacteria</taxon>
        <taxon>Candidatus Portnoyibacteriota</taxon>
    </lineage>
</organism>
<dbReference type="SUPFAM" id="SSF101386">
    <property type="entry name" value="all-alpha NTP pyrophosphatases"/>
    <property type="match status" value="1"/>
</dbReference>
<evidence type="ECO:0000259" key="1">
    <source>
        <dbReference type="Pfam" id="PF03819"/>
    </source>
</evidence>
<protein>
    <submittedName>
        <fullName evidence="2">Nucleotide pyrophosphohydrolase</fullName>
    </submittedName>
</protein>
<keyword evidence="2" id="KW-0378">Hydrolase</keyword>
<dbReference type="PIRSF" id="PIRSF036521">
    <property type="entry name" value="UCP036521_pph"/>
    <property type="match status" value="1"/>
</dbReference>
<dbReference type="Pfam" id="PF03819">
    <property type="entry name" value="MazG"/>
    <property type="match status" value="1"/>
</dbReference>
<comment type="caution">
    <text evidence="2">The sequence shown here is derived from an EMBL/GenBank/DDBJ whole genome shotgun (WGS) entry which is preliminary data.</text>
</comment>
<dbReference type="InterPro" id="IPR004518">
    <property type="entry name" value="MazG-like_dom"/>
</dbReference>
<name>A0A2M7AXX1_9BACT</name>
<dbReference type="Gene3D" id="1.10.287.1080">
    <property type="entry name" value="MazG-like"/>
    <property type="match status" value="1"/>
</dbReference>
<dbReference type="GO" id="GO:0016787">
    <property type="term" value="F:hydrolase activity"/>
    <property type="evidence" value="ECO:0007669"/>
    <property type="project" value="UniProtKB-KW"/>
</dbReference>
<dbReference type="InterPro" id="IPR047046">
    <property type="entry name" value="YpjD/YvdC"/>
</dbReference>
<dbReference type="PANTHER" id="PTHR42692">
    <property type="entry name" value="NUCLEOTIDE PYROPHOSPHOHYDROLASE"/>
    <property type="match status" value="1"/>
</dbReference>
<evidence type="ECO:0000313" key="2">
    <source>
        <dbReference type="EMBL" id="PIU75478.1"/>
    </source>
</evidence>
<dbReference type="Proteomes" id="UP000228775">
    <property type="component" value="Unassembled WGS sequence"/>
</dbReference>